<keyword evidence="4" id="KW-1185">Reference proteome</keyword>
<feature type="signal peptide" evidence="2">
    <location>
        <begin position="1"/>
        <end position="27"/>
    </location>
</feature>
<keyword evidence="2" id="KW-0732">Signal</keyword>
<feature type="region of interest" description="Disordered" evidence="1">
    <location>
        <begin position="28"/>
        <end position="76"/>
    </location>
</feature>
<dbReference type="RefSeq" id="WP_246548294.1">
    <property type="nucleotide sequence ID" value="NZ_JAHBGB010000006.1"/>
</dbReference>
<accession>A0ABW4Z118</accession>
<gene>
    <name evidence="3" type="ORF">ACFSNC_17405</name>
</gene>
<reference evidence="4" key="1">
    <citation type="journal article" date="2019" name="Int. J. Syst. Evol. Microbiol.">
        <title>The Global Catalogue of Microorganisms (GCM) 10K type strain sequencing project: providing services to taxonomists for standard genome sequencing and annotation.</title>
        <authorList>
            <consortium name="The Broad Institute Genomics Platform"/>
            <consortium name="The Broad Institute Genome Sequencing Center for Infectious Disease"/>
            <person name="Wu L."/>
            <person name="Ma J."/>
        </authorList>
    </citation>
    <scope>NUCLEOTIDE SEQUENCE [LARGE SCALE GENOMIC DNA]</scope>
    <source>
        <strain evidence="4">CCM 7435</strain>
    </source>
</reference>
<sequence length="159" mass="16351">MTTTLRLILVAGLTALVPLAGVLPAAAQDQAPATPPPASPAPSAPPPPAASPPGPAGGTQPAPSAAKSPEVDPDMQRVAACKQRALERLKAVSPSVDDIYIDVDGLTIATANSKIGETAVNGVIMGEAYIQRDRKDEPNRFLCLTGAKGEVLFTFFTVR</sequence>
<proteinExistence type="predicted"/>
<organism evidence="3 4">
    <name type="scientific">Ancylobacter oerskovii</name>
    <dbReference type="NCBI Taxonomy" id="459519"/>
    <lineage>
        <taxon>Bacteria</taxon>
        <taxon>Pseudomonadati</taxon>
        <taxon>Pseudomonadota</taxon>
        <taxon>Alphaproteobacteria</taxon>
        <taxon>Hyphomicrobiales</taxon>
        <taxon>Xanthobacteraceae</taxon>
        <taxon>Ancylobacter</taxon>
    </lineage>
</organism>
<evidence type="ECO:0000313" key="3">
    <source>
        <dbReference type="EMBL" id="MFD2142189.1"/>
    </source>
</evidence>
<evidence type="ECO:0000256" key="2">
    <source>
        <dbReference type="SAM" id="SignalP"/>
    </source>
</evidence>
<feature type="chain" id="PRO_5047541720" evidence="2">
    <location>
        <begin position="28"/>
        <end position="159"/>
    </location>
</feature>
<protein>
    <submittedName>
        <fullName evidence="3">Uncharacterized protein</fullName>
    </submittedName>
</protein>
<evidence type="ECO:0000313" key="4">
    <source>
        <dbReference type="Proteomes" id="UP001597299"/>
    </source>
</evidence>
<feature type="compositionally biased region" description="Pro residues" evidence="1">
    <location>
        <begin position="33"/>
        <end position="55"/>
    </location>
</feature>
<comment type="caution">
    <text evidence="3">The sequence shown here is derived from an EMBL/GenBank/DDBJ whole genome shotgun (WGS) entry which is preliminary data.</text>
</comment>
<dbReference type="Proteomes" id="UP001597299">
    <property type="component" value="Unassembled WGS sequence"/>
</dbReference>
<evidence type="ECO:0000256" key="1">
    <source>
        <dbReference type="SAM" id="MobiDB-lite"/>
    </source>
</evidence>
<dbReference type="EMBL" id="JBHUHD010000001">
    <property type="protein sequence ID" value="MFD2142189.1"/>
    <property type="molecule type" value="Genomic_DNA"/>
</dbReference>
<name>A0ABW4Z118_9HYPH</name>